<dbReference type="Proteomes" id="UP000887567">
    <property type="component" value="Unplaced"/>
</dbReference>
<reference evidence="2" key="1">
    <citation type="submission" date="2022-11" db="UniProtKB">
        <authorList>
            <consortium name="EnsemblMetazoa"/>
        </authorList>
    </citation>
    <scope>IDENTIFICATION</scope>
</reference>
<dbReference type="EnsemblMetazoa" id="XM_028659617.1">
    <property type="protein sequence ID" value="XP_028515418.1"/>
    <property type="gene ID" value="LOC110240717"/>
</dbReference>
<dbReference type="SUPFAM" id="SSF56349">
    <property type="entry name" value="DNA breaking-rejoining enzymes"/>
    <property type="match status" value="1"/>
</dbReference>
<evidence type="ECO:0000313" key="3">
    <source>
        <dbReference type="Proteomes" id="UP000887567"/>
    </source>
</evidence>
<dbReference type="OrthoDB" id="5987093at2759"/>
<keyword evidence="3" id="KW-1185">Reference proteome</keyword>
<dbReference type="KEGG" id="epa:110240717"/>
<name>A0A913YK68_EXADI</name>
<dbReference type="InterPro" id="IPR011010">
    <property type="entry name" value="DNA_brk_join_enz"/>
</dbReference>
<dbReference type="GO" id="GO:0015074">
    <property type="term" value="P:DNA integration"/>
    <property type="evidence" value="ECO:0007669"/>
    <property type="project" value="InterPro"/>
</dbReference>
<evidence type="ECO:0000256" key="1">
    <source>
        <dbReference type="ARBA" id="ARBA00023172"/>
    </source>
</evidence>
<dbReference type="GeneID" id="110240717"/>
<evidence type="ECO:0000313" key="2">
    <source>
        <dbReference type="EnsemblMetazoa" id="XP_028515418.1"/>
    </source>
</evidence>
<dbReference type="AlphaFoldDB" id="A0A913YK68"/>
<protein>
    <submittedName>
        <fullName evidence="2">Uncharacterized protein</fullName>
    </submittedName>
</protein>
<dbReference type="RefSeq" id="XP_028515418.1">
    <property type="nucleotide sequence ID" value="XM_028659617.1"/>
</dbReference>
<sequence>METELYRIISDYLKNHRERLATKDADNIFVNSFGSMFSPSSYTRHLQLLFERLTGKQISVNCLRSAFITYAYSQENCSDSLKESLASALRHSVKQAQAVYDRRTQNQKKSQAMALARSMAEEESSGCTPCEGQLASTSKQQQREFKPGQFVAVLQEESTLKSPVFFIGRILYYRNNSDEIELLWYKNVRGGDYKLTFEGIPWVEKEESLTLVKMSPSKKLVDQYRLDTAPRTIHKTAVSYK</sequence>
<proteinExistence type="predicted"/>
<organism evidence="2 3">
    <name type="scientific">Exaiptasia diaphana</name>
    <name type="common">Tropical sea anemone</name>
    <name type="synonym">Aiptasia pulchella</name>
    <dbReference type="NCBI Taxonomy" id="2652724"/>
    <lineage>
        <taxon>Eukaryota</taxon>
        <taxon>Metazoa</taxon>
        <taxon>Cnidaria</taxon>
        <taxon>Anthozoa</taxon>
        <taxon>Hexacorallia</taxon>
        <taxon>Actiniaria</taxon>
        <taxon>Aiptasiidae</taxon>
        <taxon>Exaiptasia</taxon>
    </lineage>
</organism>
<dbReference type="Gene3D" id="1.10.443.10">
    <property type="entry name" value="Intergrase catalytic core"/>
    <property type="match status" value="1"/>
</dbReference>
<dbReference type="OMA" id="IELLWYK"/>
<keyword evidence="1" id="KW-0233">DNA recombination</keyword>
<accession>A0A913YK68</accession>
<dbReference type="InterPro" id="IPR013762">
    <property type="entry name" value="Integrase-like_cat_sf"/>
</dbReference>
<dbReference type="GO" id="GO:0006310">
    <property type="term" value="P:DNA recombination"/>
    <property type="evidence" value="ECO:0007669"/>
    <property type="project" value="UniProtKB-KW"/>
</dbReference>
<dbReference type="GO" id="GO:0003677">
    <property type="term" value="F:DNA binding"/>
    <property type="evidence" value="ECO:0007669"/>
    <property type="project" value="InterPro"/>
</dbReference>